<keyword evidence="1" id="KW-0812">Transmembrane</keyword>
<accession>A0A8T2WWB7</accession>
<dbReference type="EMBL" id="JACEGQ020000017">
    <property type="protein sequence ID" value="KAH8484261.1"/>
    <property type="molecule type" value="Genomic_DNA"/>
</dbReference>
<feature type="transmembrane region" description="Helical" evidence="1">
    <location>
        <begin position="108"/>
        <end position="131"/>
    </location>
</feature>
<dbReference type="EMBL" id="JACEGQ020000017">
    <property type="protein sequence ID" value="KAH8484264.1"/>
    <property type="molecule type" value="Genomic_DNA"/>
</dbReference>
<comment type="caution">
    <text evidence="2">The sequence shown here is derived from an EMBL/GenBank/DDBJ whole genome shotgun (WGS) entry which is preliminary data.</text>
</comment>
<keyword evidence="4" id="KW-1185">Reference proteome</keyword>
<keyword evidence="1" id="KW-0472">Membrane</keyword>
<sequence>MGTVFLDSDGGSDEETFESFGEHEATGDRLLQQCISQSVVNNSLILTEPYRECLRHLVVFLDLGEPADALAINPVISMQLEVHEWFWLGCGWVAQYTGNSSLRIGLDVAGSLLLAFWLGYGWAPFTCYYLIEMQNTIISLQSTMPLETHSYSENTVDVTLSF</sequence>
<evidence type="ECO:0000313" key="3">
    <source>
        <dbReference type="EMBL" id="KAH8484264.1"/>
    </source>
</evidence>
<keyword evidence="1" id="KW-1133">Transmembrane helix</keyword>
<proteinExistence type="predicted"/>
<name>A0A8T2WWB7_POPDE</name>
<protein>
    <submittedName>
        <fullName evidence="2">Uncharacterized protein</fullName>
    </submittedName>
</protein>
<organism evidence="2 4">
    <name type="scientific">Populus deltoides</name>
    <name type="common">Eastern poplar</name>
    <name type="synonym">Eastern cottonwood</name>
    <dbReference type="NCBI Taxonomy" id="3696"/>
    <lineage>
        <taxon>Eukaryota</taxon>
        <taxon>Viridiplantae</taxon>
        <taxon>Streptophyta</taxon>
        <taxon>Embryophyta</taxon>
        <taxon>Tracheophyta</taxon>
        <taxon>Spermatophyta</taxon>
        <taxon>Magnoliopsida</taxon>
        <taxon>eudicotyledons</taxon>
        <taxon>Gunneridae</taxon>
        <taxon>Pentapetalae</taxon>
        <taxon>rosids</taxon>
        <taxon>fabids</taxon>
        <taxon>Malpighiales</taxon>
        <taxon>Salicaceae</taxon>
        <taxon>Saliceae</taxon>
        <taxon>Populus</taxon>
    </lineage>
</organism>
<dbReference type="Proteomes" id="UP000807159">
    <property type="component" value="Chromosome 17"/>
</dbReference>
<evidence type="ECO:0000313" key="2">
    <source>
        <dbReference type="EMBL" id="KAH8484261.1"/>
    </source>
</evidence>
<reference evidence="2" key="1">
    <citation type="journal article" date="2021" name="J. Hered.">
        <title>Genome Assembly of Salicaceae Populus deltoides (Eastern Cottonwood) I-69 Based on Nanopore Sequencing and Hi-C Technologies.</title>
        <authorList>
            <person name="Bai S."/>
            <person name="Wu H."/>
            <person name="Zhang J."/>
            <person name="Pan Z."/>
            <person name="Zhao W."/>
            <person name="Li Z."/>
            <person name="Tong C."/>
        </authorList>
    </citation>
    <scope>NUCLEOTIDE SEQUENCE</scope>
    <source>
        <tissue evidence="2">Leaf</tissue>
    </source>
</reference>
<evidence type="ECO:0000313" key="4">
    <source>
        <dbReference type="Proteomes" id="UP000807159"/>
    </source>
</evidence>
<gene>
    <name evidence="2" type="ORF">H0E87_028631</name>
    <name evidence="3" type="ORF">H0E87_028634</name>
</gene>
<evidence type="ECO:0000256" key="1">
    <source>
        <dbReference type="SAM" id="Phobius"/>
    </source>
</evidence>
<dbReference type="AlphaFoldDB" id="A0A8T2WWB7"/>